<dbReference type="Proteomes" id="UP000811609">
    <property type="component" value="Chromosome 4"/>
</dbReference>
<dbReference type="PANTHER" id="PTHR31807">
    <property type="entry name" value="AUGMIN FAMILY MEMBER"/>
    <property type="match status" value="1"/>
</dbReference>
<reference evidence="3" key="1">
    <citation type="submission" date="2020-12" db="EMBL/GenBank/DDBJ databases">
        <title>WGS assembly of Carya illinoinensis cv. Pawnee.</title>
        <authorList>
            <person name="Platts A."/>
            <person name="Shu S."/>
            <person name="Wright S."/>
            <person name="Barry K."/>
            <person name="Edger P."/>
            <person name="Pires J.C."/>
            <person name="Schmutz J."/>
        </authorList>
    </citation>
    <scope>NUCLEOTIDE SEQUENCE</scope>
    <source>
        <tissue evidence="3">Leaf</tissue>
    </source>
</reference>
<dbReference type="GO" id="GO:0051225">
    <property type="term" value="P:spindle assembly"/>
    <property type="evidence" value="ECO:0007669"/>
    <property type="project" value="TreeGrafter"/>
</dbReference>
<dbReference type="Pfam" id="PF04484">
    <property type="entry name" value="QWRF"/>
    <property type="match status" value="1"/>
</dbReference>
<proteinExistence type="inferred from homology"/>
<evidence type="ECO:0000256" key="2">
    <source>
        <dbReference type="SAM" id="MobiDB-lite"/>
    </source>
</evidence>
<evidence type="ECO:0008006" key="5">
    <source>
        <dbReference type="Google" id="ProtNLM"/>
    </source>
</evidence>
<feature type="region of interest" description="Disordered" evidence="2">
    <location>
        <begin position="306"/>
        <end position="344"/>
    </location>
</feature>
<dbReference type="GO" id="GO:0008017">
    <property type="term" value="F:microtubule binding"/>
    <property type="evidence" value="ECO:0007669"/>
    <property type="project" value="TreeGrafter"/>
</dbReference>
<sequence>MKKNENEQGAEVMLSKPRRPRSREVSSRFLSPTSVITSQETTGLPSPNSQSFSPIRRKPNASTNTNPRRQRSLEESGILHGLWPSLATSSSSSSSSSSKSTKSSGTLADHIGNERLKDEKNEKKTAKGPDGPFLGRQTSCSEFSRFETEKEISTKENHRPSLGGSMRYTGKLAFPGKSSHHSSSLNSSSKTSGILPGRLSIDENEMFRKTFGNSDSFTNTLEVDPECCDMGSGVAFCSPAIGKGSERLRKFDTEVYSRYMKDISAMRVSDLNIPNPVSSDNFPGPNKFTIRNAIKRVNSFTGAKSQWALSPGRSGSPPLMSVESKGKSMPFSSLKPPSSPSRATGVEKLLNMGLDLLKRKKSSSSSSLSMQPGNLENVHQLRLLYNRLLLWRYANARAGAVNGSITIQAERKFNCAWDALTKLQHSVAEKKLQLEKERLDMKLNNILSSQIKLLEAWGDMERPHISAVSRTVECLRAVVSRVPLTDGSSLDIKLAKITVGRALDLTTSIKSICTNLAPSAENTVTLLSELAEVVAQENLLLEECLELLRTTSTLELQERSLKCSIIQLELWRQQQQQQQQKKEEIPLYILEV</sequence>
<organism evidence="3 4">
    <name type="scientific">Carya illinoinensis</name>
    <name type="common">Pecan</name>
    <dbReference type="NCBI Taxonomy" id="32201"/>
    <lineage>
        <taxon>Eukaryota</taxon>
        <taxon>Viridiplantae</taxon>
        <taxon>Streptophyta</taxon>
        <taxon>Embryophyta</taxon>
        <taxon>Tracheophyta</taxon>
        <taxon>Spermatophyta</taxon>
        <taxon>Magnoliopsida</taxon>
        <taxon>eudicotyledons</taxon>
        <taxon>Gunneridae</taxon>
        <taxon>Pentapetalae</taxon>
        <taxon>rosids</taxon>
        <taxon>fabids</taxon>
        <taxon>Fagales</taxon>
        <taxon>Juglandaceae</taxon>
        <taxon>Carya</taxon>
    </lineage>
</organism>
<feature type="compositionally biased region" description="Low complexity" evidence="2">
    <location>
        <begin position="181"/>
        <end position="192"/>
    </location>
</feature>
<feature type="compositionally biased region" description="Basic and acidic residues" evidence="2">
    <location>
        <begin position="111"/>
        <end position="127"/>
    </location>
</feature>
<feature type="compositionally biased region" description="Basic and acidic residues" evidence="2">
    <location>
        <begin position="144"/>
        <end position="159"/>
    </location>
</feature>
<dbReference type="InterPro" id="IPR007573">
    <property type="entry name" value="QWRF"/>
</dbReference>
<dbReference type="PANTHER" id="PTHR31807:SF31">
    <property type="entry name" value="QWRF MOTIF PROTEIN (DUF566)-RELATED"/>
    <property type="match status" value="1"/>
</dbReference>
<comment type="similarity">
    <text evidence="1">Belongs to the QWRF family.</text>
</comment>
<feature type="compositionally biased region" description="Polar residues" evidence="2">
    <location>
        <begin position="29"/>
        <end position="53"/>
    </location>
</feature>
<evidence type="ECO:0000313" key="3">
    <source>
        <dbReference type="EMBL" id="KAG6657916.1"/>
    </source>
</evidence>
<name>A0A8T1QTW8_CARIL</name>
<protein>
    <recommendedName>
        <fullName evidence="5">QWRF motif-containing protein 3</fullName>
    </recommendedName>
</protein>
<dbReference type="EMBL" id="CM031812">
    <property type="protein sequence ID" value="KAG6657916.1"/>
    <property type="molecule type" value="Genomic_DNA"/>
</dbReference>
<feature type="compositionally biased region" description="Low complexity" evidence="2">
    <location>
        <begin position="88"/>
        <end position="104"/>
    </location>
</feature>
<dbReference type="GO" id="GO:0005737">
    <property type="term" value="C:cytoplasm"/>
    <property type="evidence" value="ECO:0007669"/>
    <property type="project" value="TreeGrafter"/>
</dbReference>
<evidence type="ECO:0000256" key="1">
    <source>
        <dbReference type="ARBA" id="ARBA00010016"/>
    </source>
</evidence>
<accession>A0A8T1QTW8</accession>
<dbReference type="AlphaFoldDB" id="A0A8T1QTW8"/>
<gene>
    <name evidence="3" type="ORF">CIPAW_04G123000</name>
</gene>
<feature type="region of interest" description="Disordered" evidence="2">
    <location>
        <begin position="1"/>
        <end position="196"/>
    </location>
</feature>
<dbReference type="GO" id="GO:0005880">
    <property type="term" value="C:nuclear microtubule"/>
    <property type="evidence" value="ECO:0007669"/>
    <property type="project" value="TreeGrafter"/>
</dbReference>
<keyword evidence="4" id="KW-1185">Reference proteome</keyword>
<evidence type="ECO:0000313" key="4">
    <source>
        <dbReference type="Proteomes" id="UP000811609"/>
    </source>
</evidence>
<comment type="caution">
    <text evidence="3">The sequence shown here is derived from an EMBL/GenBank/DDBJ whole genome shotgun (WGS) entry which is preliminary data.</text>
</comment>